<protein>
    <submittedName>
        <fullName evidence="2">Uncharacterized protein</fullName>
    </submittedName>
</protein>
<evidence type="ECO:0000256" key="1">
    <source>
        <dbReference type="SAM" id="MobiDB-lite"/>
    </source>
</evidence>
<dbReference type="EMBL" id="MHJJ01000007">
    <property type="protein sequence ID" value="OGY65715.1"/>
    <property type="molecule type" value="Genomic_DNA"/>
</dbReference>
<dbReference type="STRING" id="1798407.A3A16_03835"/>
<gene>
    <name evidence="2" type="ORF">A3A16_03835</name>
</gene>
<organism evidence="2 3">
    <name type="scientific">Candidatus Harrisonbacteria bacterium RIFCSPLOWO2_01_FULL_44_18</name>
    <dbReference type="NCBI Taxonomy" id="1798407"/>
    <lineage>
        <taxon>Bacteria</taxon>
        <taxon>Candidatus Harrisoniibacteriota</taxon>
    </lineage>
</organism>
<accession>A0A1G1ZMG1</accession>
<name>A0A1G1ZMG1_9BACT</name>
<dbReference type="Proteomes" id="UP000177942">
    <property type="component" value="Unassembled WGS sequence"/>
</dbReference>
<evidence type="ECO:0000313" key="2">
    <source>
        <dbReference type="EMBL" id="OGY65715.1"/>
    </source>
</evidence>
<dbReference type="AlphaFoldDB" id="A0A1G1ZMG1"/>
<feature type="compositionally biased region" description="Acidic residues" evidence="1">
    <location>
        <begin position="33"/>
        <end position="60"/>
    </location>
</feature>
<sequence>MSREMDLGHCYAKMTLEIKEPILRHKRVNEDGNPSDDADVDEEMDEEEEKEEEEEEEEEL</sequence>
<feature type="region of interest" description="Disordered" evidence="1">
    <location>
        <begin position="20"/>
        <end position="60"/>
    </location>
</feature>
<evidence type="ECO:0000313" key="3">
    <source>
        <dbReference type="Proteomes" id="UP000177942"/>
    </source>
</evidence>
<comment type="caution">
    <text evidence="2">The sequence shown here is derived from an EMBL/GenBank/DDBJ whole genome shotgun (WGS) entry which is preliminary data.</text>
</comment>
<proteinExistence type="predicted"/>
<reference evidence="2 3" key="1">
    <citation type="journal article" date="2016" name="Nat. Commun.">
        <title>Thousands of microbial genomes shed light on interconnected biogeochemical processes in an aquifer system.</title>
        <authorList>
            <person name="Anantharaman K."/>
            <person name="Brown C.T."/>
            <person name="Hug L.A."/>
            <person name="Sharon I."/>
            <person name="Castelle C.J."/>
            <person name="Probst A.J."/>
            <person name="Thomas B.C."/>
            <person name="Singh A."/>
            <person name="Wilkins M.J."/>
            <person name="Karaoz U."/>
            <person name="Brodie E.L."/>
            <person name="Williams K.H."/>
            <person name="Hubbard S.S."/>
            <person name="Banfield J.F."/>
        </authorList>
    </citation>
    <scope>NUCLEOTIDE SEQUENCE [LARGE SCALE GENOMIC DNA]</scope>
</reference>